<dbReference type="AlphaFoldDB" id="A0A9P8S1U8"/>
<dbReference type="RefSeq" id="XP_067767875.1">
    <property type="nucleotide sequence ID" value="XM_067904393.1"/>
</dbReference>
<keyword evidence="2" id="KW-1185">Reference proteome</keyword>
<organism evidence="1 2">
    <name type="scientific">Spironucleus salmonicida</name>
    <dbReference type="NCBI Taxonomy" id="348837"/>
    <lineage>
        <taxon>Eukaryota</taxon>
        <taxon>Metamonada</taxon>
        <taxon>Diplomonadida</taxon>
        <taxon>Hexamitidae</taxon>
        <taxon>Hexamitinae</taxon>
        <taxon>Spironucleus</taxon>
    </lineage>
</organism>
<sequence>MGSCFSNGQILASKLVSISSIKINYEDYSINSNNSMEQYTQRQIMIKRTFSMASSDIDEGGEASVSEILSQSNYIYQIIDSLDNSV</sequence>
<evidence type="ECO:0000313" key="2">
    <source>
        <dbReference type="Proteomes" id="UP000018208"/>
    </source>
</evidence>
<gene>
    <name evidence="1" type="ORF">SS50377_20452</name>
</gene>
<protein>
    <submittedName>
        <fullName evidence="1">Uncharacterized protein</fullName>
    </submittedName>
</protein>
<dbReference type="KEGG" id="ssao:94294475"/>
<dbReference type="EMBL" id="AUWU02000001">
    <property type="protein sequence ID" value="KAH0577102.1"/>
    <property type="molecule type" value="Genomic_DNA"/>
</dbReference>
<name>A0A9P8S1U8_9EUKA</name>
<proteinExistence type="predicted"/>
<evidence type="ECO:0000313" key="1">
    <source>
        <dbReference type="EMBL" id="KAH0577102.1"/>
    </source>
</evidence>
<reference evidence="1 2" key="1">
    <citation type="journal article" date="2014" name="PLoS Genet.">
        <title>The Genome of Spironucleus salmonicida Highlights a Fish Pathogen Adapted to Fluctuating Environments.</title>
        <authorList>
            <person name="Xu F."/>
            <person name="Jerlstrom-Hultqvist J."/>
            <person name="Einarsson E."/>
            <person name="Astvaldsson A."/>
            <person name="Svard S.G."/>
            <person name="Andersson J.O."/>
        </authorList>
    </citation>
    <scope>NUCLEOTIDE SEQUENCE [LARGE SCALE GENOMIC DNA]</scope>
    <source>
        <strain evidence="1 2">ATCC 50377</strain>
    </source>
</reference>
<dbReference type="Proteomes" id="UP000018208">
    <property type="component" value="Unassembled WGS sequence"/>
</dbReference>
<accession>A0A9P8S1U8</accession>
<dbReference type="GeneID" id="94294475"/>
<comment type="caution">
    <text evidence="1">The sequence shown here is derived from an EMBL/GenBank/DDBJ whole genome shotgun (WGS) entry which is preliminary data.</text>
</comment>